<dbReference type="Proteomes" id="UP000326396">
    <property type="component" value="Linkage Group LG18"/>
</dbReference>
<gene>
    <name evidence="1" type="ORF">E3N88_18508</name>
</gene>
<evidence type="ECO:0000313" key="2">
    <source>
        <dbReference type="Proteomes" id="UP000326396"/>
    </source>
</evidence>
<name>A0A5N6NKP7_9ASTR</name>
<accession>A0A5N6NKP7</accession>
<dbReference type="AlphaFoldDB" id="A0A5N6NKP7"/>
<protein>
    <submittedName>
        <fullName evidence="1">Uncharacterized protein</fullName>
    </submittedName>
</protein>
<organism evidence="1 2">
    <name type="scientific">Mikania micrantha</name>
    <name type="common">bitter vine</name>
    <dbReference type="NCBI Taxonomy" id="192012"/>
    <lineage>
        <taxon>Eukaryota</taxon>
        <taxon>Viridiplantae</taxon>
        <taxon>Streptophyta</taxon>
        <taxon>Embryophyta</taxon>
        <taxon>Tracheophyta</taxon>
        <taxon>Spermatophyta</taxon>
        <taxon>Magnoliopsida</taxon>
        <taxon>eudicotyledons</taxon>
        <taxon>Gunneridae</taxon>
        <taxon>Pentapetalae</taxon>
        <taxon>asterids</taxon>
        <taxon>campanulids</taxon>
        <taxon>Asterales</taxon>
        <taxon>Asteraceae</taxon>
        <taxon>Asteroideae</taxon>
        <taxon>Heliantheae alliance</taxon>
        <taxon>Eupatorieae</taxon>
        <taxon>Mikania</taxon>
    </lineage>
</organism>
<sequence length="92" mass="10194">MLVGQILPIRQPHSDQRMLSQADSDGTTWVHTRVESETDPAVEALATLITEQLVAVLPGIITRIRNSEEFARNFPLLAAEKKEPEGGETSRK</sequence>
<comment type="caution">
    <text evidence="1">The sequence shown here is derived from an EMBL/GenBank/DDBJ whole genome shotgun (WGS) entry which is preliminary data.</text>
</comment>
<keyword evidence="2" id="KW-1185">Reference proteome</keyword>
<proteinExistence type="predicted"/>
<evidence type="ECO:0000313" key="1">
    <source>
        <dbReference type="EMBL" id="KAD4981837.1"/>
    </source>
</evidence>
<dbReference type="EMBL" id="SZYD01000010">
    <property type="protein sequence ID" value="KAD4981837.1"/>
    <property type="molecule type" value="Genomic_DNA"/>
</dbReference>
<reference evidence="1 2" key="1">
    <citation type="submission" date="2019-05" db="EMBL/GenBank/DDBJ databases">
        <title>Mikania micrantha, genome provides insights into the molecular mechanism of rapid growth.</title>
        <authorList>
            <person name="Liu B."/>
        </authorList>
    </citation>
    <scope>NUCLEOTIDE SEQUENCE [LARGE SCALE GENOMIC DNA]</scope>
    <source>
        <strain evidence="1">NLD-2019</strain>
        <tissue evidence="1">Leaf</tissue>
    </source>
</reference>